<evidence type="ECO:0000313" key="3">
    <source>
        <dbReference type="Proteomes" id="UP000639643"/>
    </source>
</evidence>
<reference evidence="2" key="1">
    <citation type="journal article" date="2020" name="Phytopathology">
        <title>Genome Sequence Resources of Colletotrichum truncatum, C. plurivorum, C. musicola, and C. sojae: Four Species Pathogenic to Soybean (Glycine max).</title>
        <authorList>
            <person name="Rogerio F."/>
            <person name="Boufleur T.R."/>
            <person name="Ciampi-Guillardi M."/>
            <person name="Sukno S.A."/>
            <person name="Thon M.R."/>
            <person name="Massola Junior N.S."/>
            <person name="Baroncelli R."/>
        </authorList>
    </citation>
    <scope>NUCLEOTIDE SEQUENCE</scope>
    <source>
        <strain evidence="2">LFN0074</strain>
    </source>
</reference>
<evidence type="ECO:0000313" key="2">
    <source>
        <dbReference type="EMBL" id="KAF6836628.1"/>
    </source>
</evidence>
<protein>
    <submittedName>
        <fullName evidence="2">Uncharacterized protein</fullName>
    </submittedName>
</protein>
<feature type="transmembrane region" description="Helical" evidence="1">
    <location>
        <begin position="37"/>
        <end position="69"/>
    </location>
</feature>
<sequence length="83" mass="9124">MVYPYRRAIVPWSVCTPSPCTSRQSTPSTPTHYRRQVLVLVLVLGLTLTLASGPGSVVVALDLALLALVPTRLASYRLRFRSL</sequence>
<dbReference type="AlphaFoldDB" id="A0A8H6NKY3"/>
<dbReference type="EMBL" id="WIGM01000157">
    <property type="protein sequence ID" value="KAF6836628.1"/>
    <property type="molecule type" value="Genomic_DNA"/>
</dbReference>
<name>A0A8H6NKY3_9PEZI</name>
<keyword evidence="1" id="KW-0472">Membrane</keyword>
<keyword evidence="1" id="KW-1133">Transmembrane helix</keyword>
<comment type="caution">
    <text evidence="2">The sequence shown here is derived from an EMBL/GenBank/DDBJ whole genome shotgun (WGS) entry which is preliminary data.</text>
</comment>
<evidence type="ECO:0000256" key="1">
    <source>
        <dbReference type="SAM" id="Phobius"/>
    </source>
</evidence>
<organism evidence="2 3">
    <name type="scientific">Colletotrichum musicola</name>
    <dbReference type="NCBI Taxonomy" id="2175873"/>
    <lineage>
        <taxon>Eukaryota</taxon>
        <taxon>Fungi</taxon>
        <taxon>Dikarya</taxon>
        <taxon>Ascomycota</taxon>
        <taxon>Pezizomycotina</taxon>
        <taxon>Sordariomycetes</taxon>
        <taxon>Hypocreomycetidae</taxon>
        <taxon>Glomerellales</taxon>
        <taxon>Glomerellaceae</taxon>
        <taxon>Colletotrichum</taxon>
        <taxon>Colletotrichum orchidearum species complex</taxon>
    </lineage>
</organism>
<gene>
    <name evidence="2" type="ORF">CMUS01_05332</name>
</gene>
<proteinExistence type="predicted"/>
<keyword evidence="3" id="KW-1185">Reference proteome</keyword>
<dbReference type="Proteomes" id="UP000639643">
    <property type="component" value="Unassembled WGS sequence"/>
</dbReference>
<keyword evidence="1" id="KW-0812">Transmembrane</keyword>
<accession>A0A8H6NKY3</accession>